<dbReference type="Gene3D" id="3.40.50.150">
    <property type="entry name" value="Vaccinia Virus protein VP39"/>
    <property type="match status" value="1"/>
</dbReference>
<dbReference type="OrthoDB" id="9772751at2"/>
<keyword evidence="2" id="KW-0489">Methyltransferase</keyword>
<dbReference type="InterPro" id="IPR041698">
    <property type="entry name" value="Methyltransf_25"/>
</dbReference>
<evidence type="ECO:0000259" key="1">
    <source>
        <dbReference type="Pfam" id="PF13649"/>
    </source>
</evidence>
<dbReference type="PANTHER" id="PTHR43591:SF110">
    <property type="entry name" value="RHODANESE DOMAIN-CONTAINING PROTEIN"/>
    <property type="match status" value="1"/>
</dbReference>
<keyword evidence="3" id="KW-1185">Reference proteome</keyword>
<feature type="domain" description="Methyltransferase" evidence="1">
    <location>
        <begin position="43"/>
        <end position="139"/>
    </location>
</feature>
<reference evidence="2" key="1">
    <citation type="journal article" date="2015" name="Genome Announc.">
        <title>Draft Genome Sequence of Anaerolineae Strain TC1, a Novel Isolate from a Methanogenic Wastewater Treatment System.</title>
        <authorList>
            <person name="Matsuura N."/>
            <person name="Tourlousse D.M."/>
            <person name="Sun L."/>
            <person name="Toyonaga M."/>
            <person name="Kuroda K."/>
            <person name="Ohashi A."/>
            <person name="Cruz R."/>
            <person name="Yamaguchi T."/>
            <person name="Sekiguchi Y."/>
        </authorList>
    </citation>
    <scope>NUCLEOTIDE SEQUENCE [LARGE SCALE GENOMIC DNA]</scope>
    <source>
        <strain evidence="2">TC1</strain>
    </source>
</reference>
<proteinExistence type="predicted"/>
<name>A0A0K8PBK3_9CHLR</name>
<evidence type="ECO:0000313" key="3">
    <source>
        <dbReference type="Proteomes" id="UP000053370"/>
    </source>
</evidence>
<gene>
    <name evidence="2" type="ORF">ATC1_12561</name>
</gene>
<dbReference type="GO" id="GO:0008168">
    <property type="term" value="F:methyltransferase activity"/>
    <property type="evidence" value="ECO:0007669"/>
    <property type="project" value="UniProtKB-KW"/>
</dbReference>
<organism evidence="2">
    <name type="scientific">Flexilinea flocculi</name>
    <dbReference type="NCBI Taxonomy" id="1678840"/>
    <lineage>
        <taxon>Bacteria</taxon>
        <taxon>Bacillati</taxon>
        <taxon>Chloroflexota</taxon>
        <taxon>Anaerolineae</taxon>
        <taxon>Anaerolineales</taxon>
        <taxon>Anaerolineaceae</taxon>
        <taxon>Flexilinea</taxon>
    </lineage>
</organism>
<dbReference type="GO" id="GO:0032259">
    <property type="term" value="P:methylation"/>
    <property type="evidence" value="ECO:0007669"/>
    <property type="project" value="UniProtKB-KW"/>
</dbReference>
<dbReference type="Pfam" id="PF13649">
    <property type="entry name" value="Methyltransf_25"/>
    <property type="match status" value="1"/>
</dbReference>
<dbReference type="STRING" id="1678840.ATC1_12561"/>
<protein>
    <submittedName>
        <fullName evidence="2">Protein containing methyltransferase domain</fullName>
    </submittedName>
</protein>
<dbReference type="PANTHER" id="PTHR43591">
    <property type="entry name" value="METHYLTRANSFERASE"/>
    <property type="match status" value="1"/>
</dbReference>
<dbReference type="AlphaFoldDB" id="A0A0K8PBK3"/>
<dbReference type="SUPFAM" id="SSF53335">
    <property type="entry name" value="S-adenosyl-L-methionine-dependent methyltransferases"/>
    <property type="match status" value="1"/>
</dbReference>
<keyword evidence="2" id="KW-0808">Transferase</keyword>
<dbReference type="EMBL" id="DF968180">
    <property type="protein sequence ID" value="GAP40021.1"/>
    <property type="molecule type" value="Genomic_DNA"/>
</dbReference>
<dbReference type="CDD" id="cd02440">
    <property type="entry name" value="AdoMet_MTases"/>
    <property type="match status" value="1"/>
</dbReference>
<dbReference type="RefSeq" id="WP_062278923.1">
    <property type="nucleotide sequence ID" value="NZ_DF968180.1"/>
</dbReference>
<accession>A0A0K8PBK3</accession>
<evidence type="ECO:0000313" key="2">
    <source>
        <dbReference type="EMBL" id="GAP40021.1"/>
    </source>
</evidence>
<sequence>MKIDYKETTNDLLTRIDIHNKFGGKDIDSWMLEILNLQPGMNILDVACGGGKQCISFYKHLKGNCKITGGDVNQELLDQAVLENEKLGNPFSIIPLDFDQRLPFDDNTFDLVSCCFAIYYSSDIPFTIREMHRVLKPGGRIFTTGPMPDNKKIFYDIIREATGKTIPPMPGSSRYSTEIFSAIQNTFSKTETHIFENPLTFKQTAPFIAYTRASLSEDRKLWTSLFANAGEFEKVMQNIIRVAEEKLKSEGELVMTKVVGGFIGTK</sequence>
<dbReference type="Proteomes" id="UP000053370">
    <property type="component" value="Unassembled WGS sequence"/>
</dbReference>
<dbReference type="InterPro" id="IPR029063">
    <property type="entry name" value="SAM-dependent_MTases_sf"/>
</dbReference>